<reference evidence="2 3" key="1">
    <citation type="journal article" date="2018" name="Mol. Biol. Evol.">
        <title>Broad Genomic Sampling Reveals a Smut Pathogenic Ancestry of the Fungal Clade Ustilaginomycotina.</title>
        <authorList>
            <person name="Kijpornyongpan T."/>
            <person name="Mondo S.J."/>
            <person name="Barry K."/>
            <person name="Sandor L."/>
            <person name="Lee J."/>
            <person name="Lipzen A."/>
            <person name="Pangilinan J."/>
            <person name="LaButti K."/>
            <person name="Hainaut M."/>
            <person name="Henrissat B."/>
            <person name="Grigoriev I.V."/>
            <person name="Spatafora J.W."/>
            <person name="Aime M.C."/>
        </authorList>
    </citation>
    <scope>NUCLEOTIDE SEQUENCE [LARGE SCALE GENOMIC DNA]</scope>
    <source>
        <strain evidence="2 3">MCA 4198</strain>
    </source>
</reference>
<accession>A0A316YKU9</accession>
<evidence type="ECO:0000313" key="3">
    <source>
        <dbReference type="Proteomes" id="UP000245768"/>
    </source>
</evidence>
<evidence type="ECO:0000256" key="1">
    <source>
        <dbReference type="SAM" id="MobiDB-lite"/>
    </source>
</evidence>
<feature type="region of interest" description="Disordered" evidence="1">
    <location>
        <begin position="211"/>
        <end position="231"/>
    </location>
</feature>
<feature type="compositionally biased region" description="Low complexity" evidence="1">
    <location>
        <begin position="1"/>
        <end position="16"/>
    </location>
</feature>
<gene>
    <name evidence="2" type="ORF">FA10DRAFT_266672</name>
</gene>
<dbReference type="Proteomes" id="UP000245768">
    <property type="component" value="Unassembled WGS sequence"/>
</dbReference>
<dbReference type="AlphaFoldDB" id="A0A316YKU9"/>
<organism evidence="2 3">
    <name type="scientific">Acaromyces ingoldii</name>
    <dbReference type="NCBI Taxonomy" id="215250"/>
    <lineage>
        <taxon>Eukaryota</taxon>
        <taxon>Fungi</taxon>
        <taxon>Dikarya</taxon>
        <taxon>Basidiomycota</taxon>
        <taxon>Ustilaginomycotina</taxon>
        <taxon>Exobasidiomycetes</taxon>
        <taxon>Exobasidiales</taxon>
        <taxon>Cryptobasidiaceae</taxon>
        <taxon>Acaromyces</taxon>
    </lineage>
</organism>
<dbReference type="OrthoDB" id="10252354at2759"/>
<dbReference type="EMBL" id="KZ819636">
    <property type="protein sequence ID" value="PWN90180.1"/>
    <property type="molecule type" value="Genomic_DNA"/>
</dbReference>
<dbReference type="SUPFAM" id="SSF48576">
    <property type="entry name" value="Terpenoid synthases"/>
    <property type="match status" value="1"/>
</dbReference>
<dbReference type="STRING" id="215250.A0A316YKU9"/>
<sequence>MIGATAGRRAAQAAGRETVGLAKRNASSSSSPAASTLQLVASVDRPSLLASRFFPKPLQAHYLAIRAFNIEVSRVAESVDNELMARIRVAWWRDAIKSTFQGKAPRHPTMLALADAIHDPVVQRNGGLVEDHFLRICDARENDLGAPLAPPSLEQVESYAEATSSRLFYLSLNLVGVSSPTLDEIFSHLGKASGIALLLSAMPFHAGVIRTTEQPQENETAEQQKRRAKGVLRPKKRRVVLPSEYLHAHNVVEEQVFREGSHAKGLKDAVFDTATRANDYLITARTLLRDEFKGRIPPAAIGPLVAAVPARTFLEELQRKDFDVFDPSLPLVASGRGWRLPWNMWKVGLRGKL</sequence>
<protein>
    <recommendedName>
        <fullName evidence="4">Terpenoid synthase</fullName>
    </recommendedName>
</protein>
<evidence type="ECO:0000313" key="2">
    <source>
        <dbReference type="EMBL" id="PWN90180.1"/>
    </source>
</evidence>
<dbReference type="InParanoid" id="A0A316YKU9"/>
<name>A0A316YKU9_9BASI</name>
<dbReference type="Pfam" id="PF00494">
    <property type="entry name" value="SQS_PSY"/>
    <property type="match status" value="2"/>
</dbReference>
<dbReference type="InterPro" id="IPR002060">
    <property type="entry name" value="Squ/phyt_synthse"/>
</dbReference>
<dbReference type="InterPro" id="IPR008949">
    <property type="entry name" value="Isoprenoid_synthase_dom_sf"/>
</dbReference>
<proteinExistence type="predicted"/>
<keyword evidence="3" id="KW-1185">Reference proteome</keyword>
<evidence type="ECO:0008006" key="4">
    <source>
        <dbReference type="Google" id="ProtNLM"/>
    </source>
</evidence>
<dbReference type="GeneID" id="37043510"/>
<dbReference type="Gene3D" id="1.10.600.10">
    <property type="entry name" value="Farnesyl Diphosphate Synthase"/>
    <property type="match status" value="1"/>
</dbReference>
<dbReference type="RefSeq" id="XP_025377378.1">
    <property type="nucleotide sequence ID" value="XM_025521594.1"/>
</dbReference>
<feature type="region of interest" description="Disordered" evidence="1">
    <location>
        <begin position="1"/>
        <end position="30"/>
    </location>
</feature>